<keyword evidence="3" id="KW-1185">Reference proteome</keyword>
<evidence type="ECO:0000313" key="2">
    <source>
        <dbReference type="EMBL" id="KAF0760946.1"/>
    </source>
</evidence>
<evidence type="ECO:0000256" key="1">
    <source>
        <dbReference type="SAM" id="Phobius"/>
    </source>
</evidence>
<keyword evidence="1" id="KW-0472">Membrane</keyword>
<keyword evidence="1" id="KW-1133">Transmembrane helix</keyword>
<dbReference type="AlphaFoldDB" id="A0A6G0YTK7"/>
<organism evidence="2 3">
    <name type="scientific">Aphis craccivora</name>
    <name type="common">Cowpea aphid</name>
    <dbReference type="NCBI Taxonomy" id="307492"/>
    <lineage>
        <taxon>Eukaryota</taxon>
        <taxon>Metazoa</taxon>
        <taxon>Ecdysozoa</taxon>
        <taxon>Arthropoda</taxon>
        <taxon>Hexapoda</taxon>
        <taxon>Insecta</taxon>
        <taxon>Pterygota</taxon>
        <taxon>Neoptera</taxon>
        <taxon>Paraneoptera</taxon>
        <taxon>Hemiptera</taxon>
        <taxon>Sternorrhyncha</taxon>
        <taxon>Aphidomorpha</taxon>
        <taxon>Aphidoidea</taxon>
        <taxon>Aphididae</taxon>
        <taxon>Aphidini</taxon>
        <taxon>Aphis</taxon>
        <taxon>Aphis</taxon>
    </lineage>
</organism>
<feature type="transmembrane region" description="Helical" evidence="1">
    <location>
        <begin position="63"/>
        <end position="82"/>
    </location>
</feature>
<name>A0A6G0YTK7_APHCR</name>
<protein>
    <submittedName>
        <fullName evidence="2">Uncharacterized protein</fullName>
    </submittedName>
</protein>
<accession>A0A6G0YTK7</accession>
<reference evidence="2 3" key="1">
    <citation type="submission" date="2019-08" db="EMBL/GenBank/DDBJ databases">
        <title>Whole genome of Aphis craccivora.</title>
        <authorList>
            <person name="Voronova N.V."/>
            <person name="Shulinski R.S."/>
            <person name="Bandarenka Y.V."/>
            <person name="Zhorov D.G."/>
            <person name="Warner D."/>
        </authorList>
    </citation>
    <scope>NUCLEOTIDE SEQUENCE [LARGE SCALE GENOMIC DNA]</scope>
    <source>
        <strain evidence="2">180601</strain>
        <tissue evidence="2">Whole Body</tissue>
    </source>
</reference>
<proteinExistence type="predicted"/>
<comment type="caution">
    <text evidence="2">The sequence shown here is derived from an EMBL/GenBank/DDBJ whole genome shotgun (WGS) entry which is preliminary data.</text>
</comment>
<gene>
    <name evidence="2" type="ORF">FWK35_00018411</name>
</gene>
<feature type="transmembrane region" description="Helical" evidence="1">
    <location>
        <begin position="20"/>
        <end position="43"/>
    </location>
</feature>
<keyword evidence="1" id="KW-0812">Transmembrane</keyword>
<sequence length="95" mass="10641">MDLTLSLKLFESFNPTDKRFEFIFFFLCACNLSIFSLLSNFIISTSGSYLSHLEYEASNGSCFTLVFVCIDSFCSSFSLLNIDVKSIDLRTGGSL</sequence>
<dbReference type="EMBL" id="VUJU01002533">
    <property type="protein sequence ID" value="KAF0760946.1"/>
    <property type="molecule type" value="Genomic_DNA"/>
</dbReference>
<dbReference type="Proteomes" id="UP000478052">
    <property type="component" value="Unassembled WGS sequence"/>
</dbReference>
<evidence type="ECO:0000313" key="3">
    <source>
        <dbReference type="Proteomes" id="UP000478052"/>
    </source>
</evidence>